<dbReference type="EMBL" id="MWBQ01000218">
    <property type="protein sequence ID" value="OQA54303.1"/>
    <property type="molecule type" value="Genomic_DNA"/>
</dbReference>
<comment type="caution">
    <text evidence="2">The sequence shown here is derived from an EMBL/GenBank/DDBJ whole genome shotgun (WGS) entry which is preliminary data.</text>
</comment>
<feature type="domain" description="DUF2148" evidence="1">
    <location>
        <begin position="105"/>
        <end position="171"/>
    </location>
</feature>
<dbReference type="AlphaFoldDB" id="A0A1V5SJ86"/>
<sequence length="173" mass="18756">MREVLEQVGELMAIAARTAPKSGGSDFVHVHVIKGNDVQKIGEGMIRYGEEKNIPGFIRDGKNVIASDVLVLIGIKDAAVMNLNCGACGLDTCQELQPIEKNEFKGPQCMFRLLDLGIALGSAVKTASLLNVDNRIMYRVGALARKMGYTQDDVVMGIPLSAQGKNIYFDRKG</sequence>
<name>A0A1V5SJ86_9BACT</name>
<organism evidence="2">
    <name type="scientific">Candidatus Atribacter allofermentans</name>
    <dbReference type="NCBI Taxonomy" id="1852833"/>
    <lineage>
        <taxon>Bacteria</taxon>
        <taxon>Pseudomonadati</taxon>
        <taxon>Atribacterota</taxon>
        <taxon>Atribacteria</taxon>
        <taxon>Atribacterales</taxon>
        <taxon>Atribacteraceae</taxon>
        <taxon>Atribacter</taxon>
    </lineage>
</organism>
<dbReference type="PANTHER" id="PTHR40101">
    <property type="entry name" value="CONSERVED PROTEIN"/>
    <property type="match status" value="1"/>
</dbReference>
<gene>
    <name evidence="2" type="ORF">BWY41_02131</name>
</gene>
<protein>
    <recommendedName>
        <fullName evidence="1">DUF2148 domain-containing protein</fullName>
    </recommendedName>
</protein>
<evidence type="ECO:0000313" key="2">
    <source>
        <dbReference type="EMBL" id="OQA54303.1"/>
    </source>
</evidence>
<accession>A0A1V5SJ86</accession>
<evidence type="ECO:0000259" key="1">
    <source>
        <dbReference type="Pfam" id="PF09918"/>
    </source>
</evidence>
<reference evidence="2" key="1">
    <citation type="submission" date="2017-02" db="EMBL/GenBank/DDBJ databases">
        <title>Delving into the versatile metabolic prowess of the omnipresent phylum Bacteroidetes.</title>
        <authorList>
            <person name="Nobu M.K."/>
            <person name="Mei R."/>
            <person name="Narihiro T."/>
            <person name="Kuroda K."/>
            <person name="Liu W.-T."/>
        </authorList>
    </citation>
    <scope>NUCLEOTIDE SEQUENCE</scope>
    <source>
        <strain evidence="2">ADurb.Bin276</strain>
    </source>
</reference>
<dbReference type="Pfam" id="PF09918">
    <property type="entry name" value="DUF2148"/>
    <property type="match status" value="1"/>
</dbReference>
<dbReference type="InterPro" id="IPR019224">
    <property type="entry name" value="DUF2148"/>
</dbReference>
<dbReference type="PANTHER" id="PTHR40101:SF1">
    <property type="entry name" value="4FE-4S DOMAIN-CONTAINING PROTEIN"/>
    <property type="match status" value="1"/>
</dbReference>
<proteinExistence type="predicted"/>
<dbReference type="Proteomes" id="UP000485569">
    <property type="component" value="Unassembled WGS sequence"/>
</dbReference>